<sequence length="689" mass="78999">MDSVDGDRRSRTHRSHQAPTVRSLERPMQTMDDPLRPMRVTSRRWFKRKVDISTPHSIPSVSQLQSSIERESGGSSSHPNEGDCNSSLNMSLSEDVHETSYCSEDYIRELLKPSHWQKEDINPSDRMVEGLNVELLDHQVLGLRFLLRREGATPEERTYLKSAKVILNGEPVTYYNRGGILADDMGLGKTVQTIALILSSPFKGGEPRTTLIVCPASLVTQWCTEIADKAPSLKVLAFHGTKRPSDPKVIHSYDIVVTSYSTLGSEDSKSDSPLYSSSFKFKRVVLDEAHSIKNKSTKSHRACYKIVADLRWCLTGTPIQNNVDELYALFRFLRVNKFENEMVWELKIGQGLKSRDVHRMTEVIKTLHGILNKFMLRRTKQLLLDNNVLLVTKKIYRETLDFTPFERGMYNQMVDQYRKEMKERKKNAQAQLQYMEEYTRLLRLRQLCCHWRLLFKDLQIDKSLNTKISANSVDTEEAGVDDILSSMKEMTLDESAENTSNTSKDMVHPIKVQRVLNILARDKQSDVRKTIIFSEFTSMLDILGNVLTKEKIKYARYDGKMDKKSKDKALEIIKNDPDVFVLLCSLKSAAYGLNITSCSRVILYEPFWNPAISAQAIDRVYRIGQTQNVEIYEFFISDTVEMRIRRIQESKRKLMDSVVDKNVDSTMAIVGNGLSRKELFDILEIADPG</sequence>
<dbReference type="Gene3D" id="3.40.50.10810">
    <property type="entry name" value="Tandem AAA-ATPase domain"/>
    <property type="match status" value="1"/>
</dbReference>
<dbReference type="OrthoDB" id="423559at2759"/>
<dbReference type="Pfam" id="PF00271">
    <property type="entry name" value="Helicase_C"/>
    <property type="match status" value="1"/>
</dbReference>
<feature type="domain" description="Helicase ATP-binding" evidence="5">
    <location>
        <begin position="170"/>
        <end position="336"/>
    </location>
</feature>
<dbReference type="InterPro" id="IPR049730">
    <property type="entry name" value="SNF2/RAD54-like_C"/>
</dbReference>
<dbReference type="CDD" id="cd18008">
    <property type="entry name" value="DEXDc_SHPRH-like"/>
    <property type="match status" value="1"/>
</dbReference>
<name>A0A2U9QXK3_PICKU</name>
<dbReference type="PROSITE" id="PS51194">
    <property type="entry name" value="HELICASE_CTER"/>
    <property type="match status" value="1"/>
</dbReference>
<dbReference type="Pfam" id="PF00176">
    <property type="entry name" value="SNF2-rel_dom"/>
    <property type="match status" value="1"/>
</dbReference>
<dbReference type="RefSeq" id="XP_029319221.1">
    <property type="nucleotide sequence ID" value="XM_029463361.1"/>
</dbReference>
<evidence type="ECO:0000256" key="3">
    <source>
        <dbReference type="ARBA" id="ARBA00022840"/>
    </source>
</evidence>
<dbReference type="InterPro" id="IPR014001">
    <property type="entry name" value="Helicase_ATP-bd"/>
</dbReference>
<feature type="region of interest" description="Disordered" evidence="4">
    <location>
        <begin position="56"/>
        <end position="85"/>
    </location>
</feature>
<feature type="region of interest" description="Disordered" evidence="4">
    <location>
        <begin position="1"/>
        <end position="37"/>
    </location>
</feature>
<keyword evidence="8" id="KW-1185">Reference proteome</keyword>
<feature type="compositionally biased region" description="Polar residues" evidence="4">
    <location>
        <begin position="56"/>
        <end position="65"/>
    </location>
</feature>
<dbReference type="InterPro" id="IPR000330">
    <property type="entry name" value="SNF2_N"/>
</dbReference>
<dbReference type="GO" id="GO:0005524">
    <property type="term" value="F:ATP binding"/>
    <property type="evidence" value="ECO:0007669"/>
    <property type="project" value="UniProtKB-KW"/>
</dbReference>
<reference evidence="7 8" key="1">
    <citation type="submission" date="2018-06" db="EMBL/GenBank/DDBJ databases">
        <title>Population genomics shows no distinction between pathogenic Candida krusei and environmental Pichia kudriavzevii: One species, four names.</title>
        <authorList>
            <person name="Douglass A.P."/>
            <person name="Offei B."/>
            <person name="Braun-Galleani S."/>
            <person name="Coughlan A.Y."/>
            <person name="Martos A."/>
            <person name="Ortiz-Merino R.A."/>
            <person name="Byrne K.P."/>
            <person name="Wolfe K.H."/>
        </authorList>
    </citation>
    <scope>NUCLEOTIDE SEQUENCE [LARGE SCALE GENOMIC DNA]</scope>
    <source>
        <strain evidence="7 8">CBS573</strain>
    </source>
</reference>
<dbReference type="InterPro" id="IPR050628">
    <property type="entry name" value="SNF2_RAD54_helicase_TF"/>
</dbReference>
<dbReference type="GO" id="GO:0008094">
    <property type="term" value="F:ATP-dependent activity, acting on DNA"/>
    <property type="evidence" value="ECO:0007669"/>
    <property type="project" value="TreeGrafter"/>
</dbReference>
<dbReference type="Gene3D" id="3.40.50.300">
    <property type="entry name" value="P-loop containing nucleotide triphosphate hydrolases"/>
    <property type="match status" value="1"/>
</dbReference>
<proteinExistence type="predicted"/>
<dbReference type="PANTHER" id="PTHR45626">
    <property type="entry name" value="TRANSCRIPTION TERMINATION FACTOR 2-RELATED"/>
    <property type="match status" value="1"/>
</dbReference>
<dbReference type="InterPro" id="IPR038718">
    <property type="entry name" value="SNF2-like_sf"/>
</dbReference>
<dbReference type="KEGG" id="pkz:C5L36_0A03450"/>
<gene>
    <name evidence="7" type="ORF">C5L36_0A03450</name>
</gene>
<dbReference type="InterPro" id="IPR027417">
    <property type="entry name" value="P-loop_NTPase"/>
</dbReference>
<dbReference type="PANTHER" id="PTHR45626:SF14">
    <property type="entry name" value="ATP-DEPENDENT DNA HELICASE (EUROFUNG)"/>
    <property type="match status" value="1"/>
</dbReference>
<protein>
    <submittedName>
        <fullName evidence="7">Uncharacterized protein</fullName>
    </submittedName>
</protein>
<organism evidence="7 8">
    <name type="scientific">Pichia kudriavzevii</name>
    <name type="common">Yeast</name>
    <name type="synonym">Issatchenkia orientalis</name>
    <dbReference type="NCBI Taxonomy" id="4909"/>
    <lineage>
        <taxon>Eukaryota</taxon>
        <taxon>Fungi</taxon>
        <taxon>Dikarya</taxon>
        <taxon>Ascomycota</taxon>
        <taxon>Saccharomycotina</taxon>
        <taxon>Pichiomycetes</taxon>
        <taxon>Pichiales</taxon>
        <taxon>Pichiaceae</taxon>
        <taxon>Pichia</taxon>
    </lineage>
</organism>
<dbReference type="GO" id="GO:0005634">
    <property type="term" value="C:nucleus"/>
    <property type="evidence" value="ECO:0007669"/>
    <property type="project" value="TreeGrafter"/>
</dbReference>
<dbReference type="SUPFAM" id="SSF52540">
    <property type="entry name" value="P-loop containing nucleoside triphosphate hydrolases"/>
    <property type="match status" value="2"/>
</dbReference>
<dbReference type="GO" id="GO:0016787">
    <property type="term" value="F:hydrolase activity"/>
    <property type="evidence" value="ECO:0007669"/>
    <property type="project" value="UniProtKB-KW"/>
</dbReference>
<dbReference type="GO" id="GO:0006281">
    <property type="term" value="P:DNA repair"/>
    <property type="evidence" value="ECO:0007669"/>
    <property type="project" value="TreeGrafter"/>
</dbReference>
<keyword evidence="2" id="KW-0378">Hydrolase</keyword>
<feature type="domain" description="Helicase C-terminal" evidence="6">
    <location>
        <begin position="511"/>
        <end position="666"/>
    </location>
</feature>
<dbReference type="InterPro" id="IPR001650">
    <property type="entry name" value="Helicase_C-like"/>
</dbReference>
<evidence type="ECO:0000256" key="4">
    <source>
        <dbReference type="SAM" id="MobiDB-lite"/>
    </source>
</evidence>
<dbReference type="Proteomes" id="UP000249293">
    <property type="component" value="Chromosome 1"/>
</dbReference>
<dbReference type="AlphaFoldDB" id="A0A2U9QXK3"/>
<keyword evidence="3" id="KW-0067">ATP-binding</keyword>
<dbReference type="GeneID" id="40381454"/>
<evidence type="ECO:0000256" key="1">
    <source>
        <dbReference type="ARBA" id="ARBA00022741"/>
    </source>
</evidence>
<dbReference type="VEuPathDB" id="FungiDB:C5L36_0A03450"/>
<evidence type="ECO:0000313" key="8">
    <source>
        <dbReference type="Proteomes" id="UP000249293"/>
    </source>
</evidence>
<dbReference type="SMART" id="SM00487">
    <property type="entry name" value="DEXDc"/>
    <property type="match status" value="1"/>
</dbReference>
<dbReference type="STRING" id="4909.A0A2U9QXK3"/>
<dbReference type="SMART" id="SM00490">
    <property type="entry name" value="HELICc"/>
    <property type="match status" value="1"/>
</dbReference>
<dbReference type="EMBL" id="CP028773">
    <property type="protein sequence ID" value="AWU73744.1"/>
    <property type="molecule type" value="Genomic_DNA"/>
</dbReference>
<accession>A0A2U9QXK3</accession>
<keyword evidence="1" id="KW-0547">Nucleotide-binding</keyword>
<dbReference type="CDD" id="cd18793">
    <property type="entry name" value="SF2_C_SNF"/>
    <property type="match status" value="1"/>
</dbReference>
<dbReference type="PROSITE" id="PS51192">
    <property type="entry name" value="HELICASE_ATP_BIND_1"/>
    <property type="match status" value="1"/>
</dbReference>
<evidence type="ECO:0000313" key="7">
    <source>
        <dbReference type="EMBL" id="AWU73744.1"/>
    </source>
</evidence>
<evidence type="ECO:0000259" key="6">
    <source>
        <dbReference type="PROSITE" id="PS51194"/>
    </source>
</evidence>
<evidence type="ECO:0000259" key="5">
    <source>
        <dbReference type="PROSITE" id="PS51192"/>
    </source>
</evidence>
<evidence type="ECO:0000256" key="2">
    <source>
        <dbReference type="ARBA" id="ARBA00022801"/>
    </source>
</evidence>